<reference evidence="1 2" key="1">
    <citation type="submission" date="2019-06" db="EMBL/GenBank/DDBJ databases">
        <title>Draft genomes of female and male turbot (Scophthalmus maximus).</title>
        <authorList>
            <person name="Xu H."/>
            <person name="Xu X.-W."/>
            <person name="Shao C."/>
            <person name="Chen S."/>
        </authorList>
    </citation>
    <scope>NUCLEOTIDE SEQUENCE [LARGE SCALE GENOMIC DNA]</scope>
    <source>
        <strain evidence="1">Ysfricsl-2016a</strain>
        <tissue evidence="1">Blood</tissue>
    </source>
</reference>
<accession>A0A6A4TI97</accession>
<protein>
    <submittedName>
        <fullName evidence="1">Uncharacterized protein</fullName>
    </submittedName>
</protein>
<proteinExistence type="predicted"/>
<gene>
    <name evidence="1" type="ORF">F2P81_003717</name>
</gene>
<dbReference type="EMBL" id="VEVO01000003">
    <property type="protein sequence ID" value="KAF0044559.1"/>
    <property type="molecule type" value="Genomic_DNA"/>
</dbReference>
<name>A0A6A4TI97_SCOMX</name>
<evidence type="ECO:0000313" key="2">
    <source>
        <dbReference type="Proteomes" id="UP000438429"/>
    </source>
</evidence>
<organism evidence="1 2">
    <name type="scientific">Scophthalmus maximus</name>
    <name type="common">Turbot</name>
    <name type="synonym">Psetta maxima</name>
    <dbReference type="NCBI Taxonomy" id="52904"/>
    <lineage>
        <taxon>Eukaryota</taxon>
        <taxon>Metazoa</taxon>
        <taxon>Chordata</taxon>
        <taxon>Craniata</taxon>
        <taxon>Vertebrata</taxon>
        <taxon>Euteleostomi</taxon>
        <taxon>Actinopterygii</taxon>
        <taxon>Neopterygii</taxon>
        <taxon>Teleostei</taxon>
        <taxon>Neoteleostei</taxon>
        <taxon>Acanthomorphata</taxon>
        <taxon>Carangaria</taxon>
        <taxon>Pleuronectiformes</taxon>
        <taxon>Pleuronectoidei</taxon>
        <taxon>Scophthalmidae</taxon>
        <taxon>Scophthalmus</taxon>
    </lineage>
</organism>
<evidence type="ECO:0000313" key="1">
    <source>
        <dbReference type="EMBL" id="KAF0044559.1"/>
    </source>
</evidence>
<dbReference type="AlphaFoldDB" id="A0A6A4TI97"/>
<comment type="caution">
    <text evidence="1">The sequence shown here is derived from an EMBL/GenBank/DDBJ whole genome shotgun (WGS) entry which is preliminary data.</text>
</comment>
<sequence>MSADLFDFHRGGDGAERMKDGEKRKLTRLNPMRNVGLAVSISSFSYCVTSIRGVFSTPQRSSVFVDTHNGNIAFPELSWMCGPSIFLSSLLRRFHERRCSD</sequence>
<dbReference type="Proteomes" id="UP000438429">
    <property type="component" value="Unassembled WGS sequence"/>
</dbReference>